<name>A0A8H2VD10_9SACH</name>
<dbReference type="GO" id="GO:0043332">
    <property type="term" value="C:mating projection tip"/>
    <property type="evidence" value="ECO:0007669"/>
    <property type="project" value="TreeGrafter"/>
</dbReference>
<sequence>MPTRDAKYRDEICKYYSKLRNFIEITGHAQLTNSKRTKRAEKARSKLSSLSTRQFYELNLDVNDELDRRVAEEDSQSITLKEGEKEAVDKRNNARKKLAALNEVRFDELVNDLISEIELRGMDKILKSDYVDQKEAEGTLVSSFNMSDLDSITPKTINDLEINPNDELKDPSVDEIEETIDVAVIPDSLSNSPSESDILKPDNSQVNVDDMVLQSAVTTDTPNDISKSDPFFQTSHVVPIKASIDWSDDDEDESPTKMDQRSIVDIETKDNSSTTQDINFIKTTANNGTYESLLEENKKLKQELYISKMKQNNTTALAYLSIDSLNMDKMEQYVDNDLGYIPVHMAEKFHDTINYFYKVISDPEHIPASDKNDDESSPDTTLFKIVFQISKVCSQIITLVDIPIFKQELILLKAAISQAITTVRYYSMYGSLLPKLTVHAAIADISFSFCNLIKMTKLKTNTDLFQTSILSGVNNTPGSTFSFTKDLLNHNTKETDKIEVAAKPLKLARNLKNHKVDYQLTPSKTKTPVRNGSKRRSKRSSFRKSKQSDNEMVAPCRNPSRSASKGTNVLRESRQDSFDFNKTPTLLQNNCNQNNITQTNHSVSRNASISSSTNSAGAKSASTSIGSRKNSKSSSVKWKNNKKKVDHKHEKIDNNNGKPVAVSPNTTKSSKKSAKRFADKIKNFGNNNSLGLRMMPSEKSTKVK</sequence>
<feature type="region of interest" description="Disordered" evidence="1">
    <location>
        <begin position="513"/>
        <end position="704"/>
    </location>
</feature>
<evidence type="ECO:0000313" key="4">
    <source>
        <dbReference type="Proteomes" id="UP000644660"/>
    </source>
</evidence>
<dbReference type="GO" id="GO:0005826">
    <property type="term" value="C:actomyosin contractile ring"/>
    <property type="evidence" value="ECO:0007669"/>
    <property type="project" value="TreeGrafter"/>
</dbReference>
<dbReference type="GO" id="GO:0036267">
    <property type="term" value="P:invasive filamentous growth"/>
    <property type="evidence" value="ECO:0007669"/>
    <property type="project" value="TreeGrafter"/>
</dbReference>
<evidence type="ECO:0000259" key="2">
    <source>
        <dbReference type="SMART" id="SM00555"/>
    </source>
</evidence>
<feature type="domain" description="GIT Spa2 homology (SHD)" evidence="2">
    <location>
        <begin position="94"/>
        <end position="124"/>
    </location>
</feature>
<protein>
    <recommendedName>
        <fullName evidence="2">GIT Spa2 homology (SHD) domain-containing protein</fullName>
    </recommendedName>
</protein>
<dbReference type="InterPro" id="IPR013724">
    <property type="entry name" value="GIT_SHD"/>
</dbReference>
<dbReference type="SMART" id="SM00555">
    <property type="entry name" value="GIT"/>
    <property type="match status" value="2"/>
</dbReference>
<accession>A0A8H2VD10</accession>
<evidence type="ECO:0000313" key="3">
    <source>
        <dbReference type="EMBL" id="CAB4253007.1"/>
    </source>
</evidence>
<dbReference type="GO" id="GO:0007124">
    <property type="term" value="P:pseudohyphal growth"/>
    <property type="evidence" value="ECO:0007669"/>
    <property type="project" value="TreeGrafter"/>
</dbReference>
<dbReference type="EMBL" id="CAEFZW010000002">
    <property type="protein sequence ID" value="CAB4253007.1"/>
    <property type="molecule type" value="Genomic_DNA"/>
</dbReference>
<feature type="compositionally biased region" description="Basic residues" evidence="1">
    <location>
        <begin position="532"/>
        <end position="545"/>
    </location>
</feature>
<dbReference type="GO" id="GO:0005934">
    <property type="term" value="C:cellular bud tip"/>
    <property type="evidence" value="ECO:0007669"/>
    <property type="project" value="TreeGrafter"/>
</dbReference>
<dbReference type="Pfam" id="PF08518">
    <property type="entry name" value="GIT_SHD"/>
    <property type="match status" value="1"/>
</dbReference>
<feature type="compositionally biased region" description="Low complexity" evidence="1">
    <location>
        <begin position="585"/>
        <end position="638"/>
    </location>
</feature>
<dbReference type="Proteomes" id="UP000644660">
    <property type="component" value="Unassembled WGS sequence"/>
</dbReference>
<dbReference type="OrthoDB" id="5588096at2759"/>
<dbReference type="RefSeq" id="XP_041405045.1">
    <property type="nucleotide sequence ID" value="XM_041549111.1"/>
</dbReference>
<organism evidence="3 4">
    <name type="scientific">Maudiozyma barnettii</name>
    <dbReference type="NCBI Taxonomy" id="61262"/>
    <lineage>
        <taxon>Eukaryota</taxon>
        <taxon>Fungi</taxon>
        <taxon>Dikarya</taxon>
        <taxon>Ascomycota</taxon>
        <taxon>Saccharomycotina</taxon>
        <taxon>Saccharomycetes</taxon>
        <taxon>Saccharomycetales</taxon>
        <taxon>Saccharomycetaceae</taxon>
        <taxon>Maudiozyma</taxon>
    </lineage>
</organism>
<dbReference type="PANTHER" id="PTHR21601">
    <property type="entry name" value="SPA2 PROTEIN"/>
    <property type="match status" value="1"/>
</dbReference>
<comment type="caution">
    <text evidence="3">The sequence shown here is derived from an EMBL/GenBank/DDBJ whole genome shotgun (WGS) entry which is preliminary data.</text>
</comment>
<dbReference type="PANTHER" id="PTHR21601:SF0">
    <property type="entry name" value="PROTEIN SPA2-RELATED"/>
    <property type="match status" value="1"/>
</dbReference>
<keyword evidence="4" id="KW-1185">Reference proteome</keyword>
<dbReference type="GO" id="GO:0000131">
    <property type="term" value="C:incipient cellular bud site"/>
    <property type="evidence" value="ECO:0007669"/>
    <property type="project" value="TreeGrafter"/>
</dbReference>
<dbReference type="InterPro" id="IPR039892">
    <property type="entry name" value="Spa2/Sph1"/>
</dbReference>
<gene>
    <name evidence="3" type="ORF">KABA2_02S09504</name>
</gene>
<dbReference type="GO" id="GO:0005935">
    <property type="term" value="C:cellular bud neck"/>
    <property type="evidence" value="ECO:0007669"/>
    <property type="project" value="TreeGrafter"/>
</dbReference>
<dbReference type="GO" id="GO:0007121">
    <property type="term" value="P:bipolar cellular bud site selection"/>
    <property type="evidence" value="ECO:0007669"/>
    <property type="project" value="TreeGrafter"/>
</dbReference>
<proteinExistence type="predicted"/>
<feature type="domain" description="GIT Spa2 homology (SHD)" evidence="2">
    <location>
        <begin position="43"/>
        <end position="73"/>
    </location>
</feature>
<dbReference type="GeneID" id="64856152"/>
<dbReference type="GO" id="GO:1902716">
    <property type="term" value="C:cell cortex of growing cell tip"/>
    <property type="evidence" value="ECO:0007669"/>
    <property type="project" value="TreeGrafter"/>
</dbReference>
<reference evidence="3 4" key="1">
    <citation type="submission" date="2020-05" db="EMBL/GenBank/DDBJ databases">
        <authorList>
            <person name="Casaregola S."/>
            <person name="Devillers H."/>
            <person name="Grondin C."/>
        </authorList>
    </citation>
    <scope>NUCLEOTIDE SEQUENCE [LARGE SCALE GENOMIC DNA]</scope>
    <source>
        <strain evidence="3 4">CLIB 1767</strain>
    </source>
</reference>
<feature type="compositionally biased region" description="Polar residues" evidence="1">
    <location>
        <begin position="520"/>
        <end position="530"/>
    </location>
</feature>
<dbReference type="GO" id="GO:0005078">
    <property type="term" value="F:MAP-kinase scaffold activity"/>
    <property type="evidence" value="ECO:0007669"/>
    <property type="project" value="TreeGrafter"/>
</dbReference>
<evidence type="ECO:0000256" key="1">
    <source>
        <dbReference type="SAM" id="MobiDB-lite"/>
    </source>
</evidence>
<dbReference type="AlphaFoldDB" id="A0A8H2VD10"/>